<accession>A0ABT6FDB2</accession>
<feature type="domain" description="Gfo/Idh/MocA-like oxidoreductase N-terminal" evidence="1">
    <location>
        <begin position="56"/>
        <end position="180"/>
    </location>
</feature>
<reference evidence="3 4" key="1">
    <citation type="submission" date="2023-03" db="EMBL/GenBank/DDBJ databases">
        <title>Paludisphaera mucosa sp. nov. a novel planctomycete from northern fen.</title>
        <authorList>
            <person name="Ivanova A."/>
        </authorList>
    </citation>
    <scope>NUCLEOTIDE SEQUENCE [LARGE SCALE GENOMIC DNA]</scope>
    <source>
        <strain evidence="3 4">Pla2</strain>
    </source>
</reference>
<evidence type="ECO:0000259" key="2">
    <source>
        <dbReference type="Pfam" id="PF19051"/>
    </source>
</evidence>
<dbReference type="InterPro" id="IPR000683">
    <property type="entry name" value="Gfo/Idh/MocA-like_OxRdtase_N"/>
</dbReference>
<evidence type="ECO:0000259" key="1">
    <source>
        <dbReference type="Pfam" id="PF01408"/>
    </source>
</evidence>
<comment type="caution">
    <text evidence="3">The sequence shown here is derived from an EMBL/GenBank/DDBJ whole genome shotgun (WGS) entry which is preliminary data.</text>
</comment>
<sequence length="444" mass="48815">MTEPVSTAEGSAAKGPTRRDCIKTAALAGAAFAVPTIVPASALGRDGAVAPSERITMAGVGLGPRGQFVLDWMSPEPDVRFVAIADVQKSRREEVKAKIDKKNGDQDCKTYADFEEMLATRPDIDAVLLATGDRWHAQAAIRAMRLGKDVYSEKPSSMTVAEGRAVVDAAKRYGRVYQTGTQRLSEGPFRMIIELARSGKLGKVHTARAHIAPWDSADLSHAWLPEEPQPSKDDVNWDAWLGGCPWRPYNSGYVKGGWRGHYDFHTSCIGEWGAHTFAQSQAGIDALDTSAIEYTYVKNVSGDGMVATFASGVKMILQREGWKGSCGMTFEGDEGSASCADGYAKPDVSSPALLAEGERLLAEYVEQTKRPMNHVRDFFDCVKTRRWTVANPEVMHRTMSTVHAANVCMWLRRDVHFDPVREEFVGDAEANRFLTRAQRAPWII</sequence>
<evidence type="ECO:0000313" key="4">
    <source>
        <dbReference type="Proteomes" id="UP001216907"/>
    </source>
</evidence>
<gene>
    <name evidence="3" type="ORF">PZE19_16285</name>
</gene>
<dbReference type="PROSITE" id="PS51318">
    <property type="entry name" value="TAT"/>
    <property type="match status" value="1"/>
</dbReference>
<name>A0ABT6FDB2_9BACT</name>
<dbReference type="SUPFAM" id="SSF55347">
    <property type="entry name" value="Glyceraldehyde-3-phosphate dehydrogenase-like, C-terminal domain"/>
    <property type="match status" value="1"/>
</dbReference>
<keyword evidence="4" id="KW-1185">Reference proteome</keyword>
<feature type="domain" description="Gfo/Idh/MocA-like oxidoreductase bacterial type C-terminal" evidence="2">
    <location>
        <begin position="227"/>
        <end position="443"/>
    </location>
</feature>
<dbReference type="RefSeq" id="WP_277861695.1">
    <property type="nucleotide sequence ID" value="NZ_JARRAG010000002.1"/>
</dbReference>
<proteinExistence type="predicted"/>
<dbReference type="Pfam" id="PF19051">
    <property type="entry name" value="GFO_IDH_MocA_C2"/>
    <property type="match status" value="1"/>
</dbReference>
<dbReference type="Proteomes" id="UP001216907">
    <property type="component" value="Unassembled WGS sequence"/>
</dbReference>
<dbReference type="EMBL" id="JARRAG010000002">
    <property type="protein sequence ID" value="MDG3005350.1"/>
    <property type="molecule type" value="Genomic_DNA"/>
</dbReference>
<dbReference type="Gene3D" id="3.40.50.720">
    <property type="entry name" value="NAD(P)-binding Rossmann-like Domain"/>
    <property type="match status" value="1"/>
</dbReference>
<dbReference type="PANTHER" id="PTHR43818">
    <property type="entry name" value="BCDNA.GH03377"/>
    <property type="match status" value="1"/>
</dbReference>
<organism evidence="3 4">
    <name type="scientific">Paludisphaera mucosa</name>
    <dbReference type="NCBI Taxonomy" id="3030827"/>
    <lineage>
        <taxon>Bacteria</taxon>
        <taxon>Pseudomonadati</taxon>
        <taxon>Planctomycetota</taxon>
        <taxon>Planctomycetia</taxon>
        <taxon>Isosphaerales</taxon>
        <taxon>Isosphaeraceae</taxon>
        <taxon>Paludisphaera</taxon>
    </lineage>
</organism>
<dbReference type="InterPro" id="IPR050463">
    <property type="entry name" value="Gfo/Idh/MocA_oxidrdct_glycsds"/>
</dbReference>
<evidence type="ECO:0000313" key="3">
    <source>
        <dbReference type="EMBL" id="MDG3005350.1"/>
    </source>
</evidence>
<protein>
    <submittedName>
        <fullName evidence="3">Gfo/Idh/MocA family oxidoreductase</fullName>
    </submittedName>
</protein>
<dbReference type="InterPro" id="IPR043906">
    <property type="entry name" value="Gfo/Idh/MocA_OxRdtase_bact_C"/>
</dbReference>
<dbReference type="InterPro" id="IPR006311">
    <property type="entry name" value="TAT_signal"/>
</dbReference>
<dbReference type="SUPFAM" id="SSF51735">
    <property type="entry name" value="NAD(P)-binding Rossmann-fold domains"/>
    <property type="match status" value="1"/>
</dbReference>
<dbReference type="Pfam" id="PF01408">
    <property type="entry name" value="GFO_IDH_MocA"/>
    <property type="match status" value="1"/>
</dbReference>
<dbReference type="PANTHER" id="PTHR43818:SF5">
    <property type="entry name" value="OXIDOREDUCTASE FAMILY PROTEIN"/>
    <property type="match status" value="1"/>
</dbReference>
<dbReference type="InterPro" id="IPR036291">
    <property type="entry name" value="NAD(P)-bd_dom_sf"/>
</dbReference>
<dbReference type="Gene3D" id="3.30.360.10">
    <property type="entry name" value="Dihydrodipicolinate Reductase, domain 2"/>
    <property type="match status" value="1"/>
</dbReference>